<organism evidence="2 3">
    <name type="scientific">Rhizobium tumorigenes</name>
    <dbReference type="NCBI Taxonomy" id="2041385"/>
    <lineage>
        <taxon>Bacteria</taxon>
        <taxon>Pseudomonadati</taxon>
        <taxon>Pseudomonadota</taxon>
        <taxon>Alphaproteobacteria</taxon>
        <taxon>Hyphomicrobiales</taxon>
        <taxon>Rhizobiaceae</taxon>
        <taxon>Rhizobium/Agrobacterium group</taxon>
        <taxon>Rhizobium</taxon>
    </lineage>
</organism>
<feature type="compositionally biased region" description="Basic and acidic residues" evidence="1">
    <location>
        <begin position="34"/>
        <end position="49"/>
    </location>
</feature>
<sequence>MRPSSNPNIDLGGSTASLPEVPGGATLDLYPIEPRSHRADDSLEDHTDQSEYPSASFDHDGVKLGAAEREACEYWDGFDRPTGKDLVLRARLDAIDSSAWLPDLDNESPSIFRYEEVPLGEGERRAYEEWQENAEPMWEDLVVNARTAELGHSFGNIEEYESGNKVEDIRVEPLKRKRRNSTDQDKSSALSFRYDGMTLAEPEQAPRSRIRHL</sequence>
<proteinExistence type="predicted"/>
<reference evidence="2 3" key="1">
    <citation type="journal article" date="2018" name="Sci. Rep.">
        <title>Rhizobium tumorigenes sp. nov., a novel plant tumorigenic bacterium isolated from cane gall tumors on thornless blackberry.</title>
        <authorList>
            <person name="Kuzmanovi N."/>
            <person name="Smalla K."/>
            <person name="Gronow S."/>
            <person name="PuBawska J."/>
        </authorList>
    </citation>
    <scope>NUCLEOTIDE SEQUENCE [LARGE SCALE GENOMIC DNA]</scope>
    <source>
        <strain evidence="2 3">1078</strain>
    </source>
</reference>
<reference evidence="3" key="2">
    <citation type="journal article" date="2023" name="MicrobiologyOpen">
        <title>Genomics of the tumorigenes clade of the family Rhizobiaceae and description of Rhizobium rhododendri sp. nov.</title>
        <authorList>
            <person name="Kuzmanovic N."/>
            <person name="diCenzo G.C."/>
            <person name="Bunk B."/>
            <person name="Sproeer C."/>
            <person name="Fruehling A."/>
            <person name="Neumann-Schaal M."/>
            <person name="Overmann J."/>
            <person name="Smalla K."/>
        </authorList>
    </citation>
    <scope>NUCLEOTIDE SEQUENCE [LARGE SCALE GENOMIC DNA]</scope>
    <source>
        <strain evidence="3">1078</strain>
        <plasmid evidence="3">pTi1078</plasmid>
    </source>
</reference>
<dbReference type="KEGG" id="rtu:PR017_23150"/>
<protein>
    <submittedName>
        <fullName evidence="2">Uncharacterized protein</fullName>
    </submittedName>
</protein>
<feature type="compositionally biased region" description="Basic and acidic residues" evidence="1">
    <location>
        <begin position="171"/>
        <end position="186"/>
    </location>
</feature>
<dbReference type="InterPro" id="IPR006819">
    <property type="entry name" value="Agro_VirD5"/>
</dbReference>
<dbReference type="RefSeq" id="WP_111222195.1">
    <property type="nucleotide sequence ID" value="NZ_CP117257.1"/>
</dbReference>
<evidence type="ECO:0000256" key="1">
    <source>
        <dbReference type="SAM" id="MobiDB-lite"/>
    </source>
</evidence>
<gene>
    <name evidence="2" type="ORF">PR017_23150</name>
</gene>
<dbReference type="EMBL" id="CP117257">
    <property type="protein sequence ID" value="WFR98252.1"/>
    <property type="molecule type" value="Genomic_DNA"/>
</dbReference>
<keyword evidence="2" id="KW-0614">Plasmid</keyword>
<geneLocation type="plasmid" evidence="2 3">
    <name>pTi1078</name>
</geneLocation>
<feature type="region of interest" description="Disordered" evidence="1">
    <location>
        <begin position="171"/>
        <end position="213"/>
    </location>
</feature>
<name>A0AAF1KHN0_9HYPH</name>
<evidence type="ECO:0000313" key="2">
    <source>
        <dbReference type="EMBL" id="WFR98252.1"/>
    </source>
</evidence>
<evidence type="ECO:0000313" key="3">
    <source>
        <dbReference type="Proteomes" id="UP000249499"/>
    </source>
</evidence>
<dbReference type="Proteomes" id="UP000249499">
    <property type="component" value="Plasmid pTi1078"/>
</dbReference>
<keyword evidence="3" id="KW-1185">Reference proteome</keyword>
<feature type="region of interest" description="Disordered" evidence="1">
    <location>
        <begin position="1"/>
        <end position="59"/>
    </location>
</feature>
<dbReference type="Pfam" id="PF04730">
    <property type="entry name" value="Agro_virD5"/>
    <property type="match status" value="1"/>
</dbReference>
<accession>A0AAF1KHN0</accession>
<dbReference type="AlphaFoldDB" id="A0AAF1KHN0"/>